<dbReference type="Pfam" id="PF11911">
    <property type="entry name" value="DUF3429"/>
    <property type="match status" value="1"/>
</dbReference>
<organism evidence="2">
    <name type="scientific">marine sediment metagenome</name>
    <dbReference type="NCBI Taxonomy" id="412755"/>
    <lineage>
        <taxon>unclassified sequences</taxon>
        <taxon>metagenomes</taxon>
        <taxon>ecological metagenomes</taxon>
    </lineage>
</organism>
<dbReference type="AlphaFoldDB" id="A0A0F9S335"/>
<dbReference type="PANTHER" id="PTHR15887:SF1">
    <property type="entry name" value="TRANSMEMBRANE PROTEIN 69"/>
    <property type="match status" value="1"/>
</dbReference>
<feature type="transmembrane region" description="Helical" evidence="1">
    <location>
        <begin position="79"/>
        <end position="95"/>
    </location>
</feature>
<dbReference type="InterPro" id="IPR021836">
    <property type="entry name" value="DUF3429"/>
</dbReference>
<sequence>MTDVPRAPLWIGLASLIPFVWGALTSANDSLAIWAATTLGGRFVGPYIQLFYGAVILAFMSGILWGFATKVEGPRATTGYLLAAIPALWVFFMTGGGPVSAGFNLMFGFAGLLVLDFAFWQWGLAPNWWMKFRIPLTAIILICLGTAVFL</sequence>
<reference evidence="2" key="1">
    <citation type="journal article" date="2015" name="Nature">
        <title>Complex archaea that bridge the gap between prokaryotes and eukaryotes.</title>
        <authorList>
            <person name="Spang A."/>
            <person name="Saw J.H."/>
            <person name="Jorgensen S.L."/>
            <person name="Zaremba-Niedzwiedzka K."/>
            <person name="Martijn J."/>
            <person name="Lind A.E."/>
            <person name="van Eijk R."/>
            <person name="Schleper C."/>
            <person name="Guy L."/>
            <person name="Ettema T.J."/>
        </authorList>
    </citation>
    <scope>NUCLEOTIDE SEQUENCE</scope>
</reference>
<feature type="transmembrane region" description="Helical" evidence="1">
    <location>
        <begin position="7"/>
        <end position="27"/>
    </location>
</feature>
<evidence type="ECO:0000256" key="1">
    <source>
        <dbReference type="SAM" id="Phobius"/>
    </source>
</evidence>
<gene>
    <name evidence="2" type="ORF">LCGC14_0823030</name>
</gene>
<keyword evidence="1" id="KW-1133">Transmembrane helix</keyword>
<keyword evidence="1" id="KW-0472">Membrane</keyword>
<keyword evidence="1" id="KW-0812">Transmembrane</keyword>
<evidence type="ECO:0008006" key="3">
    <source>
        <dbReference type="Google" id="ProtNLM"/>
    </source>
</evidence>
<name>A0A0F9S335_9ZZZZ</name>
<feature type="transmembrane region" description="Helical" evidence="1">
    <location>
        <begin position="47"/>
        <end position="67"/>
    </location>
</feature>
<accession>A0A0F9S335</accession>
<proteinExistence type="predicted"/>
<feature type="transmembrane region" description="Helical" evidence="1">
    <location>
        <begin position="101"/>
        <end position="120"/>
    </location>
</feature>
<feature type="transmembrane region" description="Helical" evidence="1">
    <location>
        <begin position="132"/>
        <end position="149"/>
    </location>
</feature>
<dbReference type="PANTHER" id="PTHR15887">
    <property type="entry name" value="TRANSMEMBRANE PROTEIN 69"/>
    <property type="match status" value="1"/>
</dbReference>
<protein>
    <recommendedName>
        <fullName evidence="3">DUF3429 domain-containing protein</fullName>
    </recommendedName>
</protein>
<evidence type="ECO:0000313" key="2">
    <source>
        <dbReference type="EMBL" id="KKN31536.1"/>
    </source>
</evidence>
<dbReference type="EMBL" id="LAZR01002322">
    <property type="protein sequence ID" value="KKN31536.1"/>
    <property type="molecule type" value="Genomic_DNA"/>
</dbReference>
<comment type="caution">
    <text evidence="2">The sequence shown here is derived from an EMBL/GenBank/DDBJ whole genome shotgun (WGS) entry which is preliminary data.</text>
</comment>